<feature type="compositionally biased region" description="Low complexity" evidence="1">
    <location>
        <begin position="27"/>
        <end position="73"/>
    </location>
</feature>
<dbReference type="AlphaFoldDB" id="A0AAN6QDP2"/>
<feature type="compositionally biased region" description="Low complexity" evidence="1">
    <location>
        <begin position="141"/>
        <end position="162"/>
    </location>
</feature>
<sequence>MAFQVNQGGNAQNNGQPKNGQNGGQHQGNNGNQQHKNKGAGNNNQGNNQQNPWQNNQKNPWPNKGQNPWANNGQNGGGHQGGKSGKKNKNWNAEDEMDMEEGPPIAPAGFGGTGPWPVAPNPPVPWNPFQAQPAPQPQPQPAQWSAPQAPPAAFGQPVPAFGQAQPRFGQAPIPFGQAAAPFGQAHRGFGQAPTPFGQAQAPFGQAPPAWPNNAGQGQYHDPFQQPFGGQQKGNQQKGQRWLTHDEARTLVQEMQQQVHNLRQQQQEQYQRQETLYQQQQEQQQHLHQLHQQNQQLQQELQRQQHLLHQQRPYPTSPGPRLTTSMTHTEPHLTSLQQARILQARLEESFRVAMLYETALAQRAVRAPREAELRALFAPVAGTMERAIEQIMAYGRDAEQAVFFRAMSEDEQRFLIEWQALCESYDPVQHLEETLKDLMRRYGDDLHSPRIVGAWEAYEIGMASFKERVKRFAALCGW</sequence>
<name>A0AAN6QDP2_9PEZI</name>
<proteinExistence type="predicted"/>
<dbReference type="RefSeq" id="XP_064665858.1">
    <property type="nucleotide sequence ID" value="XM_064818188.1"/>
</dbReference>
<gene>
    <name evidence="2" type="ORF">N656DRAFT_801919</name>
</gene>
<feature type="compositionally biased region" description="Low complexity" evidence="1">
    <location>
        <begin position="1"/>
        <end position="20"/>
    </location>
</feature>
<organism evidence="2 3">
    <name type="scientific">Canariomyces notabilis</name>
    <dbReference type="NCBI Taxonomy" id="2074819"/>
    <lineage>
        <taxon>Eukaryota</taxon>
        <taxon>Fungi</taxon>
        <taxon>Dikarya</taxon>
        <taxon>Ascomycota</taxon>
        <taxon>Pezizomycotina</taxon>
        <taxon>Sordariomycetes</taxon>
        <taxon>Sordariomycetidae</taxon>
        <taxon>Sordariales</taxon>
        <taxon>Chaetomiaceae</taxon>
        <taxon>Canariomyces</taxon>
    </lineage>
</organism>
<accession>A0AAN6QDP2</accession>
<feature type="compositionally biased region" description="Pro residues" evidence="1">
    <location>
        <begin position="117"/>
        <end position="126"/>
    </location>
</feature>
<feature type="compositionally biased region" description="Gly residues" evidence="1">
    <location>
        <begin position="74"/>
        <end position="83"/>
    </location>
</feature>
<reference evidence="2" key="1">
    <citation type="journal article" date="2023" name="Mol. Phylogenet. Evol.">
        <title>Genome-scale phylogeny and comparative genomics of the fungal order Sordariales.</title>
        <authorList>
            <person name="Hensen N."/>
            <person name="Bonometti L."/>
            <person name="Westerberg I."/>
            <person name="Brannstrom I.O."/>
            <person name="Guillou S."/>
            <person name="Cros-Aarteil S."/>
            <person name="Calhoun S."/>
            <person name="Haridas S."/>
            <person name="Kuo A."/>
            <person name="Mondo S."/>
            <person name="Pangilinan J."/>
            <person name="Riley R."/>
            <person name="LaButti K."/>
            <person name="Andreopoulos B."/>
            <person name="Lipzen A."/>
            <person name="Chen C."/>
            <person name="Yan M."/>
            <person name="Daum C."/>
            <person name="Ng V."/>
            <person name="Clum A."/>
            <person name="Steindorff A."/>
            <person name="Ohm R.A."/>
            <person name="Martin F."/>
            <person name="Silar P."/>
            <person name="Natvig D.O."/>
            <person name="Lalanne C."/>
            <person name="Gautier V."/>
            <person name="Ament-Velasquez S.L."/>
            <person name="Kruys A."/>
            <person name="Hutchinson M.I."/>
            <person name="Powell A.J."/>
            <person name="Barry K."/>
            <person name="Miller A.N."/>
            <person name="Grigoriev I.V."/>
            <person name="Debuchy R."/>
            <person name="Gladieux P."/>
            <person name="Hiltunen Thoren M."/>
            <person name="Johannesson H."/>
        </authorList>
    </citation>
    <scope>NUCLEOTIDE SEQUENCE</scope>
    <source>
        <strain evidence="2">CBS 508.74</strain>
    </source>
</reference>
<feature type="region of interest" description="Disordered" evidence="1">
    <location>
        <begin position="1"/>
        <end position="240"/>
    </location>
</feature>
<feature type="region of interest" description="Disordered" evidence="1">
    <location>
        <begin position="286"/>
        <end position="305"/>
    </location>
</feature>
<evidence type="ECO:0000313" key="2">
    <source>
        <dbReference type="EMBL" id="KAK4108288.1"/>
    </source>
</evidence>
<dbReference type="EMBL" id="MU853364">
    <property type="protein sequence ID" value="KAK4108288.1"/>
    <property type="molecule type" value="Genomic_DNA"/>
</dbReference>
<protein>
    <submittedName>
        <fullName evidence="2">Uncharacterized protein</fullName>
    </submittedName>
</protein>
<feature type="compositionally biased region" description="Low complexity" evidence="1">
    <location>
        <begin position="222"/>
        <end position="239"/>
    </location>
</feature>
<dbReference type="GeneID" id="89942313"/>
<evidence type="ECO:0000256" key="1">
    <source>
        <dbReference type="SAM" id="MobiDB-lite"/>
    </source>
</evidence>
<evidence type="ECO:0000313" key="3">
    <source>
        <dbReference type="Proteomes" id="UP001302812"/>
    </source>
</evidence>
<comment type="caution">
    <text evidence="2">The sequence shown here is derived from an EMBL/GenBank/DDBJ whole genome shotgun (WGS) entry which is preliminary data.</text>
</comment>
<dbReference type="Proteomes" id="UP001302812">
    <property type="component" value="Unassembled WGS sequence"/>
</dbReference>
<feature type="compositionally biased region" description="Low complexity" evidence="1">
    <location>
        <begin position="195"/>
        <end position="207"/>
    </location>
</feature>
<reference evidence="2" key="2">
    <citation type="submission" date="2023-05" db="EMBL/GenBank/DDBJ databases">
        <authorList>
            <consortium name="Lawrence Berkeley National Laboratory"/>
            <person name="Steindorff A."/>
            <person name="Hensen N."/>
            <person name="Bonometti L."/>
            <person name="Westerberg I."/>
            <person name="Brannstrom I.O."/>
            <person name="Guillou S."/>
            <person name="Cros-Aarteil S."/>
            <person name="Calhoun S."/>
            <person name="Haridas S."/>
            <person name="Kuo A."/>
            <person name="Mondo S."/>
            <person name="Pangilinan J."/>
            <person name="Riley R."/>
            <person name="Labutti K."/>
            <person name="Andreopoulos B."/>
            <person name="Lipzen A."/>
            <person name="Chen C."/>
            <person name="Yanf M."/>
            <person name="Daum C."/>
            <person name="Ng V."/>
            <person name="Clum A."/>
            <person name="Ohm R."/>
            <person name="Martin F."/>
            <person name="Silar P."/>
            <person name="Natvig D."/>
            <person name="Lalanne C."/>
            <person name="Gautier V."/>
            <person name="Ament-Velasquez S.L."/>
            <person name="Kruys A."/>
            <person name="Hutchinson M.I."/>
            <person name="Powell A.J."/>
            <person name="Barry K."/>
            <person name="Miller A.N."/>
            <person name="Grigoriev I.V."/>
            <person name="Debuchy R."/>
            <person name="Gladieux P."/>
            <person name="Thoren M.H."/>
            <person name="Johannesson H."/>
        </authorList>
    </citation>
    <scope>NUCLEOTIDE SEQUENCE</scope>
    <source>
        <strain evidence="2">CBS 508.74</strain>
    </source>
</reference>
<keyword evidence="3" id="KW-1185">Reference proteome</keyword>